<feature type="non-terminal residue" evidence="1">
    <location>
        <position position="105"/>
    </location>
</feature>
<dbReference type="InterPro" id="IPR036527">
    <property type="entry name" value="SCP2_sterol-bd_dom_sf"/>
</dbReference>
<reference evidence="1" key="1">
    <citation type="journal article" date="2014" name="Front. Microbiol.">
        <title>High frequency of phylogenetically diverse reductive dehalogenase-homologous genes in deep subseafloor sedimentary metagenomes.</title>
        <authorList>
            <person name="Kawai M."/>
            <person name="Futagami T."/>
            <person name="Toyoda A."/>
            <person name="Takaki Y."/>
            <person name="Nishi S."/>
            <person name="Hori S."/>
            <person name="Arai W."/>
            <person name="Tsubouchi T."/>
            <person name="Morono Y."/>
            <person name="Uchiyama I."/>
            <person name="Ito T."/>
            <person name="Fujiyama A."/>
            <person name="Inagaki F."/>
            <person name="Takami H."/>
        </authorList>
    </citation>
    <scope>NUCLEOTIDE SEQUENCE</scope>
    <source>
        <strain evidence="1">Expedition CK06-06</strain>
    </source>
</reference>
<comment type="caution">
    <text evidence="1">The sequence shown here is derived from an EMBL/GenBank/DDBJ whole genome shotgun (WGS) entry which is preliminary data.</text>
</comment>
<sequence length="105" mass="11506">QRMAVLYPSNEWCEAWKNALNSSETVQETGKDWGVGFNGNWVFELTPGGGLDRTTYLYLAAAAGKCTAAHLIDDPSEVDAGFLCTGSYEDFKQVVKGEKDFMEGV</sequence>
<dbReference type="AlphaFoldDB" id="X0ZH32"/>
<evidence type="ECO:0000313" key="1">
    <source>
        <dbReference type="EMBL" id="GAG47666.1"/>
    </source>
</evidence>
<dbReference type="EMBL" id="BARS01058348">
    <property type="protein sequence ID" value="GAG47666.1"/>
    <property type="molecule type" value="Genomic_DNA"/>
</dbReference>
<organism evidence="1">
    <name type="scientific">marine sediment metagenome</name>
    <dbReference type="NCBI Taxonomy" id="412755"/>
    <lineage>
        <taxon>unclassified sequences</taxon>
        <taxon>metagenomes</taxon>
        <taxon>ecological metagenomes</taxon>
    </lineage>
</organism>
<proteinExistence type="predicted"/>
<accession>X0ZH32</accession>
<gene>
    <name evidence="1" type="ORF">S01H1_85135</name>
</gene>
<dbReference type="Gene3D" id="3.30.1050.10">
    <property type="entry name" value="SCP2 sterol-binding domain"/>
    <property type="match status" value="1"/>
</dbReference>
<feature type="non-terminal residue" evidence="1">
    <location>
        <position position="1"/>
    </location>
</feature>
<dbReference type="SUPFAM" id="SSF55718">
    <property type="entry name" value="SCP-like"/>
    <property type="match status" value="1"/>
</dbReference>
<name>X0ZH32_9ZZZZ</name>
<protein>
    <submittedName>
        <fullName evidence="1">Uncharacterized protein</fullName>
    </submittedName>
</protein>